<accession>A0A0F9ALC4</accession>
<feature type="non-terminal residue" evidence="1">
    <location>
        <position position="179"/>
    </location>
</feature>
<organism evidence="1">
    <name type="scientific">marine sediment metagenome</name>
    <dbReference type="NCBI Taxonomy" id="412755"/>
    <lineage>
        <taxon>unclassified sequences</taxon>
        <taxon>metagenomes</taxon>
        <taxon>ecological metagenomes</taxon>
    </lineage>
</organism>
<reference evidence="1" key="1">
    <citation type="journal article" date="2015" name="Nature">
        <title>Complex archaea that bridge the gap between prokaryotes and eukaryotes.</title>
        <authorList>
            <person name="Spang A."/>
            <person name="Saw J.H."/>
            <person name="Jorgensen S.L."/>
            <person name="Zaremba-Niedzwiedzka K."/>
            <person name="Martijn J."/>
            <person name="Lind A.E."/>
            <person name="van Eijk R."/>
            <person name="Schleper C."/>
            <person name="Guy L."/>
            <person name="Ettema T.J."/>
        </authorList>
    </citation>
    <scope>NUCLEOTIDE SEQUENCE</scope>
</reference>
<proteinExistence type="predicted"/>
<name>A0A0F9ALC4_9ZZZZ</name>
<sequence>MARRILYGQQSVSYDPVYGPIALDHPNNWYIVQTLNSGSGATTKDVMHLGHLYDDGDIRLNLRGEAWRSSGSSTAGSVTIAMGDSVSGSFNVQAINSGSADLFDITVDLLSSGYSFNSRQDITVTLGVTPNTIRISGSVEVPITSTIMSNPTISIVGTSSGSVGSGDVYHNANAAGANN</sequence>
<gene>
    <name evidence="1" type="ORF">LCGC14_2556340</name>
</gene>
<protein>
    <submittedName>
        <fullName evidence="1">Uncharacterized protein</fullName>
    </submittedName>
</protein>
<dbReference type="AlphaFoldDB" id="A0A0F9ALC4"/>
<dbReference type="EMBL" id="LAZR01042082">
    <property type="protein sequence ID" value="KKL10389.1"/>
    <property type="molecule type" value="Genomic_DNA"/>
</dbReference>
<comment type="caution">
    <text evidence="1">The sequence shown here is derived from an EMBL/GenBank/DDBJ whole genome shotgun (WGS) entry which is preliminary data.</text>
</comment>
<evidence type="ECO:0000313" key="1">
    <source>
        <dbReference type="EMBL" id="KKL10389.1"/>
    </source>
</evidence>